<gene>
    <name evidence="1" type="ORF">C884_01207</name>
</gene>
<keyword evidence="2" id="KW-1185">Reference proteome</keyword>
<organism evidence="1 2">
    <name type="scientific">Kocuria palustris PEL</name>
    <dbReference type="NCBI Taxonomy" id="1236550"/>
    <lineage>
        <taxon>Bacteria</taxon>
        <taxon>Bacillati</taxon>
        <taxon>Actinomycetota</taxon>
        <taxon>Actinomycetes</taxon>
        <taxon>Micrococcales</taxon>
        <taxon>Micrococcaceae</taxon>
        <taxon>Kocuria</taxon>
    </lineage>
</organism>
<proteinExistence type="predicted"/>
<comment type="caution">
    <text evidence="1">The sequence shown here is derived from an EMBL/GenBank/DDBJ whole genome shotgun (WGS) entry which is preliminary data.</text>
</comment>
<sequence length="65" mass="6915">MTLSQFRNRQSDDIAAAQRDPVEIASRGAGRRVAYSISCVPSATTVITSVTWRSSAASRADTGRG</sequence>
<accession>M2WBF4</accession>
<name>M2WBF4_9MICC</name>
<dbReference type="AlphaFoldDB" id="M2WBF4"/>
<evidence type="ECO:0000313" key="1">
    <source>
        <dbReference type="EMBL" id="EME35807.1"/>
    </source>
</evidence>
<evidence type="ECO:0000313" key="2">
    <source>
        <dbReference type="Proteomes" id="UP000009877"/>
    </source>
</evidence>
<dbReference type="EMBL" id="ANHZ02000020">
    <property type="protein sequence ID" value="EME35807.1"/>
    <property type="molecule type" value="Genomic_DNA"/>
</dbReference>
<dbReference type="Proteomes" id="UP000009877">
    <property type="component" value="Unassembled WGS sequence"/>
</dbReference>
<reference evidence="1 2" key="1">
    <citation type="journal article" date="2014" name="Genome Announc.">
        <title>Draft Genome Sequence of Kocuria palustris PEL.</title>
        <authorList>
            <person name="Sharma G."/>
            <person name="Khatri I."/>
            <person name="Subramanian S."/>
        </authorList>
    </citation>
    <scope>NUCLEOTIDE SEQUENCE [LARGE SCALE GENOMIC DNA]</scope>
    <source>
        <strain evidence="1 2">PEL</strain>
    </source>
</reference>
<protein>
    <submittedName>
        <fullName evidence="1">Uncharacterized protein</fullName>
    </submittedName>
</protein>